<accession>A0ACC0YZV3</accession>
<name>A0ACC0YZV3_9ROSI</name>
<dbReference type="EMBL" id="CM047739">
    <property type="protein sequence ID" value="KAJ0043956.1"/>
    <property type="molecule type" value="Genomic_DNA"/>
</dbReference>
<gene>
    <name evidence="1" type="ORF">Pint_18655</name>
</gene>
<reference evidence="2" key="1">
    <citation type="journal article" date="2023" name="G3 (Bethesda)">
        <title>Genome assembly and association tests identify interacting loci associated with vigor, precocity, and sex in interspecific pistachio rootstocks.</title>
        <authorList>
            <person name="Palmer W."/>
            <person name="Jacygrad E."/>
            <person name="Sagayaradj S."/>
            <person name="Cavanaugh K."/>
            <person name="Han R."/>
            <person name="Bertier L."/>
            <person name="Beede B."/>
            <person name="Kafkas S."/>
            <person name="Golino D."/>
            <person name="Preece J."/>
            <person name="Michelmore R."/>
        </authorList>
    </citation>
    <scope>NUCLEOTIDE SEQUENCE [LARGE SCALE GENOMIC DNA]</scope>
</reference>
<dbReference type="Proteomes" id="UP001163603">
    <property type="component" value="Chromosome 4"/>
</dbReference>
<organism evidence="1 2">
    <name type="scientific">Pistacia integerrima</name>
    <dbReference type="NCBI Taxonomy" id="434235"/>
    <lineage>
        <taxon>Eukaryota</taxon>
        <taxon>Viridiplantae</taxon>
        <taxon>Streptophyta</taxon>
        <taxon>Embryophyta</taxon>
        <taxon>Tracheophyta</taxon>
        <taxon>Spermatophyta</taxon>
        <taxon>Magnoliopsida</taxon>
        <taxon>eudicotyledons</taxon>
        <taxon>Gunneridae</taxon>
        <taxon>Pentapetalae</taxon>
        <taxon>rosids</taxon>
        <taxon>malvids</taxon>
        <taxon>Sapindales</taxon>
        <taxon>Anacardiaceae</taxon>
        <taxon>Pistacia</taxon>
    </lineage>
</organism>
<sequence>MTSNVSQLDKVEPYTSKDRVIIGNGSSLPITHMGSCSPTPTLQLNDVLVVPNLTKNLLSVSKLTNDFPLSVSFTDNDFIIQNLQTQKVVANGNRVD</sequence>
<evidence type="ECO:0000313" key="1">
    <source>
        <dbReference type="EMBL" id="KAJ0043956.1"/>
    </source>
</evidence>
<evidence type="ECO:0000313" key="2">
    <source>
        <dbReference type="Proteomes" id="UP001163603"/>
    </source>
</evidence>
<keyword evidence="2" id="KW-1185">Reference proteome</keyword>
<comment type="caution">
    <text evidence="1">The sequence shown here is derived from an EMBL/GenBank/DDBJ whole genome shotgun (WGS) entry which is preliminary data.</text>
</comment>
<proteinExistence type="predicted"/>
<protein>
    <submittedName>
        <fullName evidence="1">Uncharacterized protein</fullName>
    </submittedName>
</protein>